<evidence type="ECO:0000313" key="1">
    <source>
        <dbReference type="EMBL" id="TXK37887.1"/>
    </source>
</evidence>
<dbReference type="RefSeq" id="WP_147922498.1">
    <property type="nucleotide sequence ID" value="NZ_VRTY01000055.1"/>
</dbReference>
<evidence type="ECO:0000313" key="2">
    <source>
        <dbReference type="Proteomes" id="UP000321926"/>
    </source>
</evidence>
<evidence type="ECO:0008006" key="3">
    <source>
        <dbReference type="Google" id="ProtNLM"/>
    </source>
</evidence>
<gene>
    <name evidence="1" type="ORF">FVR03_14590</name>
</gene>
<dbReference type="OrthoDB" id="1493875at2"/>
<protein>
    <recommendedName>
        <fullName evidence="3">Secreted protein</fullName>
    </recommendedName>
</protein>
<comment type="caution">
    <text evidence="1">The sequence shown here is derived from an EMBL/GenBank/DDBJ whole genome shotgun (WGS) entry which is preliminary data.</text>
</comment>
<reference evidence="1 2" key="1">
    <citation type="submission" date="2019-08" db="EMBL/GenBank/DDBJ databases">
        <authorList>
            <person name="Shi S."/>
        </authorList>
    </citation>
    <scope>NUCLEOTIDE SEQUENCE [LARGE SCALE GENOMIC DNA]</scope>
    <source>
        <strain evidence="1 2">GY10130</strain>
    </source>
</reference>
<dbReference type="AlphaFoldDB" id="A0A5C8JMF2"/>
<keyword evidence="2" id="KW-1185">Reference proteome</keyword>
<dbReference type="EMBL" id="VRTY01000055">
    <property type="protein sequence ID" value="TXK37887.1"/>
    <property type="molecule type" value="Genomic_DNA"/>
</dbReference>
<dbReference type="Pfam" id="PF26622">
    <property type="entry name" value="DUF8199"/>
    <property type="match status" value="1"/>
</dbReference>
<dbReference type="InterPro" id="IPR058060">
    <property type="entry name" value="HYC_CC_PP"/>
</dbReference>
<accession>A0A5C8JMF2</accession>
<sequence length="141" mass="15638">MKLFRQLLVLALTLLLLVSSTGISVGMHLCEGELHDISLFGGATACPMEQQKQKLPPCHAPDTNNDDCCDDQTFVFEQVGDVADTKAQLLQKQLDIKFIATVRVVLLQLFEQQMALKPTFAHYSSPPLVRDVPVLVQSFLL</sequence>
<dbReference type="NCBIfam" id="NF047658">
    <property type="entry name" value="HYC_CC_PP"/>
    <property type="match status" value="1"/>
</dbReference>
<name>A0A5C8JMF2_9BACT</name>
<dbReference type="Proteomes" id="UP000321926">
    <property type="component" value="Unassembled WGS sequence"/>
</dbReference>
<dbReference type="InterPro" id="IPR058512">
    <property type="entry name" value="DUF8199"/>
</dbReference>
<organism evidence="1 2">
    <name type="scientific">Pontibacter qinzhouensis</name>
    <dbReference type="NCBI Taxonomy" id="2603253"/>
    <lineage>
        <taxon>Bacteria</taxon>
        <taxon>Pseudomonadati</taxon>
        <taxon>Bacteroidota</taxon>
        <taxon>Cytophagia</taxon>
        <taxon>Cytophagales</taxon>
        <taxon>Hymenobacteraceae</taxon>
        <taxon>Pontibacter</taxon>
    </lineage>
</organism>
<proteinExistence type="predicted"/>